<evidence type="ECO:0000313" key="3">
    <source>
        <dbReference type="Proteomes" id="UP000011157"/>
    </source>
</evidence>
<dbReference type="AlphaFoldDB" id="L7VCE3"/>
<keyword evidence="3" id="KW-1185">Reference proteome</keyword>
<sequence length="102" mass="10540">MMDAATTTTIASPRTQLSVWPSNIQPASPATTGSRLSSTPNVWALKRRIAANSNEYGSIDDSTATPSRGISFSGCPVNVGTAGIPKGSTTMAAMNLLTERAP</sequence>
<dbReference type="Proteomes" id="UP000011157">
    <property type="component" value="Chromosome"/>
</dbReference>
<dbReference type="KEGG" id="mli:MULP_04283"/>
<evidence type="ECO:0000313" key="2">
    <source>
        <dbReference type="EMBL" id="AGC63862.1"/>
    </source>
</evidence>
<dbReference type="HOGENOM" id="CLU_2274230_0_0_11"/>
<gene>
    <name evidence="2" type="ordered locus">MULP_04283</name>
</gene>
<protein>
    <submittedName>
        <fullName evidence="2">Uncharacterized protein</fullName>
    </submittedName>
</protein>
<proteinExistence type="predicted"/>
<accession>L7VCE3</accession>
<dbReference type="EMBL" id="CP003899">
    <property type="protein sequence ID" value="AGC63862.1"/>
    <property type="molecule type" value="Genomic_DNA"/>
</dbReference>
<evidence type="ECO:0000256" key="1">
    <source>
        <dbReference type="SAM" id="MobiDB-lite"/>
    </source>
</evidence>
<feature type="region of interest" description="Disordered" evidence="1">
    <location>
        <begin position="1"/>
        <end position="39"/>
    </location>
</feature>
<name>L7VCE3_MYCL1</name>
<reference evidence="2 3" key="1">
    <citation type="journal article" date="2013" name="J. Bacteriol.">
        <title>Complete Genome Sequence of the Frog Pathogen Mycobacterium ulcerans Ecovar Liflandii.</title>
        <authorList>
            <person name="Tobias N.J."/>
            <person name="Doig K.D."/>
            <person name="Medema M.H."/>
            <person name="Chen H."/>
            <person name="Haring V."/>
            <person name="Moore R."/>
            <person name="Seemann T."/>
            <person name="Stinear T.P."/>
        </authorList>
    </citation>
    <scope>NUCLEOTIDE SEQUENCE [LARGE SCALE GENOMIC DNA]</scope>
    <source>
        <strain evidence="2 3">128FXT</strain>
    </source>
</reference>
<organism evidence="2 3">
    <name type="scientific">Mycobacterium liflandii (strain 128FXT)</name>
    <dbReference type="NCBI Taxonomy" id="459424"/>
    <lineage>
        <taxon>Bacteria</taxon>
        <taxon>Bacillati</taxon>
        <taxon>Actinomycetota</taxon>
        <taxon>Actinomycetes</taxon>
        <taxon>Mycobacteriales</taxon>
        <taxon>Mycobacteriaceae</taxon>
        <taxon>Mycobacterium</taxon>
        <taxon>Mycobacterium ulcerans group</taxon>
    </lineage>
</organism>